<evidence type="ECO:0000256" key="2">
    <source>
        <dbReference type="SAM" id="Phobius"/>
    </source>
</evidence>
<feature type="compositionally biased region" description="Acidic residues" evidence="1">
    <location>
        <begin position="884"/>
        <end position="900"/>
    </location>
</feature>
<feature type="transmembrane region" description="Helical" evidence="2">
    <location>
        <begin position="7"/>
        <end position="28"/>
    </location>
</feature>
<keyword evidence="2" id="KW-1133">Transmembrane helix</keyword>
<keyword evidence="2" id="KW-0472">Membrane</keyword>
<feature type="compositionally biased region" description="Basic and acidic residues" evidence="1">
    <location>
        <begin position="866"/>
        <end position="878"/>
    </location>
</feature>
<sequence>MPARDTILGVAPATFFTQIIINVLFSSIESPDSFPPNIFNANSPMDFCAVIPISLNHAVCSISESASIHSTSSGSDISLTSTQFAVSCILGWLGLLLFYITNHIMSLHGCVVYKTRAFGSALVTLCERAVCSVSVTEIWFEMVLQSIILWILELLRLTLVKISAWITGMLCSLHQTIMPICMSAAYCTFLVFSTVALTAVCIAGLYFNVATYVIGLPLDPNAPWHKHRCFSQQVPGAWPETSETVLPDNGNNQRYRERRKIQKLSYSLEISAHILSILVTVCRVGHFLLTAIITRVADVESDHHRANIVIPSGEEEHLLPSRKSGRELEHSVPRIMPEWTLEELRRFELENKLAAWREENLRRELTEPRQFQSRRSQFPHLCSVPQRPVYLRPEISSPPSQLVRPPPAPPAHFTISRIYSQNGVSVFLKNGMRGVDWITTYHQGQPPVEAVELQRTIVTQSRLPVSTGLPLSCVDVAGDKIPPPEIKTSEVTQPSLESLEVDNIAEMFGKMVVRDHQESVAENSPEGGANEVSKSRAMIPVPNDKQPTNPTGSVPAPIRIVVTSENEEEPNSSGRLCDHNPTRNHSHLATKQDPVPKPNPALNQVSAPIQKERTHVAAPSQRTSTVRPHSGKITKSSGKQTSQASKGYTSHIPASKRRTTKRPRSERLIASLTAALPTAPTAPPLPTDRTLNGHAPALINWITRAQRAWDAHVKPYKPAASAAVVAGNTPWLDAAQLRRFCNSPHIRPDARRFARFLAGLFADARASSPASLHAFAHDSRDGARTLMRAQALVWTLRREKVAQRAPVECDTRLDADAEMEVCNDEWCACKDETWCVIQEKLDEIRLRVEDLEEQIAAKKRPGGLGLEDRGWGFHEDGFPRGPPGDEEDPDSDLDDPILIA</sequence>
<evidence type="ECO:0000313" key="3">
    <source>
        <dbReference type="EMBL" id="KAB8346163.1"/>
    </source>
</evidence>
<evidence type="ECO:0000256" key="1">
    <source>
        <dbReference type="SAM" id="MobiDB-lite"/>
    </source>
</evidence>
<feature type="region of interest" description="Disordered" evidence="1">
    <location>
        <begin position="517"/>
        <end position="664"/>
    </location>
</feature>
<dbReference type="AlphaFoldDB" id="A0A5N6KV02"/>
<dbReference type="EMBL" id="VIBQ01000013">
    <property type="protein sequence ID" value="KAB8346163.1"/>
    <property type="molecule type" value="Genomic_DNA"/>
</dbReference>
<keyword evidence="2" id="KW-0812">Transmembrane</keyword>
<name>A0A5N6KV02_9ROSI</name>
<evidence type="ECO:0000313" key="4">
    <source>
        <dbReference type="Proteomes" id="UP000327013"/>
    </source>
</evidence>
<accession>A0A5N6KV02</accession>
<organism evidence="3 4">
    <name type="scientific">Carpinus fangiana</name>
    <dbReference type="NCBI Taxonomy" id="176857"/>
    <lineage>
        <taxon>Eukaryota</taxon>
        <taxon>Viridiplantae</taxon>
        <taxon>Streptophyta</taxon>
        <taxon>Embryophyta</taxon>
        <taxon>Tracheophyta</taxon>
        <taxon>Spermatophyta</taxon>
        <taxon>Magnoliopsida</taxon>
        <taxon>eudicotyledons</taxon>
        <taxon>Gunneridae</taxon>
        <taxon>Pentapetalae</taxon>
        <taxon>rosids</taxon>
        <taxon>fabids</taxon>
        <taxon>Fagales</taxon>
        <taxon>Betulaceae</taxon>
        <taxon>Carpinus</taxon>
    </lineage>
</organism>
<keyword evidence="4" id="KW-1185">Reference proteome</keyword>
<feature type="transmembrane region" description="Helical" evidence="2">
    <location>
        <begin position="183"/>
        <end position="207"/>
    </location>
</feature>
<comment type="caution">
    <text evidence="3">The sequence shown here is derived from an EMBL/GenBank/DDBJ whole genome shotgun (WGS) entry which is preliminary data.</text>
</comment>
<protein>
    <recommendedName>
        <fullName evidence="5">Transmembrane protein</fullName>
    </recommendedName>
</protein>
<evidence type="ECO:0008006" key="5">
    <source>
        <dbReference type="Google" id="ProtNLM"/>
    </source>
</evidence>
<feature type="compositionally biased region" description="Polar residues" evidence="1">
    <location>
        <begin position="620"/>
        <end position="648"/>
    </location>
</feature>
<dbReference type="Proteomes" id="UP000327013">
    <property type="component" value="Unassembled WGS sequence"/>
</dbReference>
<feature type="region of interest" description="Disordered" evidence="1">
    <location>
        <begin position="859"/>
        <end position="900"/>
    </location>
</feature>
<feature type="transmembrane region" description="Helical" evidence="2">
    <location>
        <begin position="84"/>
        <end position="105"/>
    </location>
</feature>
<feature type="compositionally biased region" description="Basic residues" evidence="1">
    <location>
        <begin position="654"/>
        <end position="664"/>
    </location>
</feature>
<gene>
    <name evidence="3" type="ORF">FH972_023209</name>
</gene>
<reference evidence="3 4" key="1">
    <citation type="submission" date="2019-06" db="EMBL/GenBank/DDBJ databases">
        <title>A chromosomal-level reference genome of Carpinus fangiana (Coryloideae, Betulaceae).</title>
        <authorList>
            <person name="Yang X."/>
            <person name="Wang Z."/>
            <person name="Zhang L."/>
            <person name="Hao G."/>
            <person name="Liu J."/>
            <person name="Yang Y."/>
        </authorList>
    </citation>
    <scope>NUCLEOTIDE SEQUENCE [LARGE SCALE GENOMIC DNA]</scope>
    <source>
        <strain evidence="3">Cfa_2016G</strain>
        <tissue evidence="3">Leaf</tissue>
    </source>
</reference>
<proteinExistence type="predicted"/>